<reference evidence="2" key="1">
    <citation type="submission" date="2021-04" db="EMBL/GenBank/DDBJ databases">
        <authorList>
            <consortium name="Molecular Ecology Group"/>
        </authorList>
    </citation>
    <scope>NUCLEOTIDE SEQUENCE</scope>
</reference>
<keyword evidence="1" id="KW-0472">Membrane</keyword>
<sequence>MDIDDDQSVGRNDTDRVDSILVPWLSSNNSYDPSIYNFGDGSQNFSIPAVGGEDDAADLPVLLSVRLAIIVAVISSIIILAWASLALHRKRIRDSKKRKRRKDTLL</sequence>
<name>A0A8S3YC78_9EUPU</name>
<evidence type="ECO:0000256" key="1">
    <source>
        <dbReference type="SAM" id="Phobius"/>
    </source>
</evidence>
<gene>
    <name evidence="2" type="ORF">CUNI_LOCUS115</name>
</gene>
<dbReference type="Proteomes" id="UP000678393">
    <property type="component" value="Unassembled WGS sequence"/>
</dbReference>
<accession>A0A8S3YC78</accession>
<comment type="caution">
    <text evidence="2">The sequence shown here is derived from an EMBL/GenBank/DDBJ whole genome shotgun (WGS) entry which is preliminary data.</text>
</comment>
<dbReference type="AlphaFoldDB" id="A0A8S3YC78"/>
<dbReference type="EMBL" id="CAJHNH020000008">
    <property type="protein sequence ID" value="CAG5114557.1"/>
    <property type="molecule type" value="Genomic_DNA"/>
</dbReference>
<evidence type="ECO:0000313" key="3">
    <source>
        <dbReference type="Proteomes" id="UP000678393"/>
    </source>
</evidence>
<keyword evidence="3" id="KW-1185">Reference proteome</keyword>
<proteinExistence type="predicted"/>
<evidence type="ECO:0000313" key="2">
    <source>
        <dbReference type="EMBL" id="CAG5114557.1"/>
    </source>
</evidence>
<protein>
    <submittedName>
        <fullName evidence="2">Uncharacterized protein</fullName>
    </submittedName>
</protein>
<organism evidence="2 3">
    <name type="scientific">Candidula unifasciata</name>
    <dbReference type="NCBI Taxonomy" id="100452"/>
    <lineage>
        <taxon>Eukaryota</taxon>
        <taxon>Metazoa</taxon>
        <taxon>Spiralia</taxon>
        <taxon>Lophotrochozoa</taxon>
        <taxon>Mollusca</taxon>
        <taxon>Gastropoda</taxon>
        <taxon>Heterobranchia</taxon>
        <taxon>Euthyneura</taxon>
        <taxon>Panpulmonata</taxon>
        <taxon>Eupulmonata</taxon>
        <taxon>Stylommatophora</taxon>
        <taxon>Helicina</taxon>
        <taxon>Helicoidea</taxon>
        <taxon>Geomitridae</taxon>
        <taxon>Candidula</taxon>
    </lineage>
</organism>
<keyword evidence="1" id="KW-0812">Transmembrane</keyword>
<keyword evidence="1" id="KW-1133">Transmembrane helix</keyword>
<feature type="transmembrane region" description="Helical" evidence="1">
    <location>
        <begin position="67"/>
        <end position="88"/>
    </location>
</feature>